<protein>
    <recommendedName>
        <fullName evidence="4">Late embryogenesis abundant protein LEA-2 subgroup domain-containing protein</fullName>
    </recommendedName>
</protein>
<name>A0ABC9DNY8_9POAL</name>
<dbReference type="PANTHER" id="PTHR33994">
    <property type="entry name" value="OS04G0515000 PROTEIN"/>
    <property type="match status" value="1"/>
</dbReference>
<dbReference type="AlphaFoldDB" id="A0ABC9DNY8"/>
<keyword evidence="1" id="KW-1133">Transmembrane helix</keyword>
<keyword evidence="1" id="KW-0812">Transmembrane</keyword>
<sequence length="175" mass="18744">MEPDEPSFCYRLVTAVLYPILLCVAILFISASILGVVMVREDSDRSPGYSMESSVRLVGVKGLESALAPGAASPAFDLLVRVDNGVNEEYCGSGDVTVSYAGVPLARGHTPSFSVESLASLTFAVNATTEAIGVPDHLFRLMSAERRWGAAELEVRMQLGRPCRRSFAWSVGLDG</sequence>
<evidence type="ECO:0000313" key="2">
    <source>
        <dbReference type="EMBL" id="CAL5042929.1"/>
    </source>
</evidence>
<dbReference type="EMBL" id="OZ075144">
    <property type="protein sequence ID" value="CAL5042929.1"/>
    <property type="molecule type" value="Genomic_DNA"/>
</dbReference>
<accession>A0ABC9DNY8</accession>
<evidence type="ECO:0000256" key="1">
    <source>
        <dbReference type="SAM" id="Phobius"/>
    </source>
</evidence>
<keyword evidence="3" id="KW-1185">Reference proteome</keyword>
<reference evidence="2 3" key="2">
    <citation type="submission" date="2024-10" db="EMBL/GenBank/DDBJ databases">
        <authorList>
            <person name="Ryan C."/>
        </authorList>
    </citation>
    <scope>NUCLEOTIDE SEQUENCE [LARGE SCALE GENOMIC DNA]</scope>
</reference>
<organism evidence="2 3">
    <name type="scientific">Urochloa decumbens</name>
    <dbReference type="NCBI Taxonomy" id="240449"/>
    <lineage>
        <taxon>Eukaryota</taxon>
        <taxon>Viridiplantae</taxon>
        <taxon>Streptophyta</taxon>
        <taxon>Embryophyta</taxon>
        <taxon>Tracheophyta</taxon>
        <taxon>Spermatophyta</taxon>
        <taxon>Magnoliopsida</taxon>
        <taxon>Liliopsida</taxon>
        <taxon>Poales</taxon>
        <taxon>Poaceae</taxon>
        <taxon>PACMAD clade</taxon>
        <taxon>Panicoideae</taxon>
        <taxon>Panicodae</taxon>
        <taxon>Paniceae</taxon>
        <taxon>Melinidinae</taxon>
        <taxon>Urochloa</taxon>
    </lineage>
</organism>
<dbReference type="Proteomes" id="UP001497457">
    <property type="component" value="Chromosome 34rd"/>
</dbReference>
<feature type="transmembrane region" description="Helical" evidence="1">
    <location>
        <begin position="16"/>
        <end position="39"/>
    </location>
</feature>
<gene>
    <name evidence="2" type="ORF">URODEC1_LOCUS87431</name>
</gene>
<evidence type="ECO:0000313" key="3">
    <source>
        <dbReference type="Proteomes" id="UP001497457"/>
    </source>
</evidence>
<dbReference type="PANTHER" id="PTHR33994:SF24">
    <property type="entry name" value="OS01G0712500 PROTEIN"/>
    <property type="match status" value="1"/>
</dbReference>
<keyword evidence="1" id="KW-0472">Membrane</keyword>
<reference evidence="3" key="1">
    <citation type="submission" date="2024-06" db="EMBL/GenBank/DDBJ databases">
        <authorList>
            <person name="Ryan C."/>
        </authorList>
    </citation>
    <scope>NUCLEOTIDE SEQUENCE [LARGE SCALE GENOMIC DNA]</scope>
</reference>
<proteinExistence type="predicted"/>
<evidence type="ECO:0008006" key="4">
    <source>
        <dbReference type="Google" id="ProtNLM"/>
    </source>
</evidence>